<feature type="region of interest" description="Disordered" evidence="5">
    <location>
        <begin position="2134"/>
        <end position="2155"/>
    </location>
</feature>
<dbReference type="InterPro" id="IPR043161">
    <property type="entry name" value="DOCK_C_lobe_A"/>
</dbReference>
<evidence type="ECO:0000256" key="1">
    <source>
        <dbReference type="ARBA" id="ARBA00004496"/>
    </source>
</evidence>
<reference evidence="8" key="2">
    <citation type="submission" date="2024-01" db="EMBL/GenBank/DDBJ databases">
        <title>Comparative genomics of Cryptococcus and Kwoniella reveals pathogenesis evolution and contrasting modes of karyotype evolution via chromosome fusion or intercentromeric recombination.</title>
        <authorList>
            <person name="Coelho M.A."/>
            <person name="David-Palma M."/>
            <person name="Shea T."/>
            <person name="Bowers K."/>
            <person name="Mcginley-Smith S."/>
            <person name="Mohammad A.W."/>
            <person name="Gnirke A."/>
            <person name="Yurkov A.M."/>
            <person name="Nowrousian M."/>
            <person name="Sun S."/>
            <person name="Cuomo C.A."/>
            <person name="Heitman J."/>
        </authorList>
    </citation>
    <scope>NUCLEOTIDE SEQUENCE</scope>
    <source>
        <strain evidence="8">IND107</strain>
    </source>
</reference>
<evidence type="ECO:0000256" key="4">
    <source>
        <dbReference type="PROSITE-ProRule" id="PRU00983"/>
    </source>
</evidence>
<dbReference type="RefSeq" id="XP_066612795.1">
    <property type="nucleotide sequence ID" value="XM_066759308.1"/>
</dbReference>
<evidence type="ECO:0008006" key="10">
    <source>
        <dbReference type="Google" id="ProtNLM"/>
    </source>
</evidence>
<dbReference type="PROSITE" id="PS51650">
    <property type="entry name" value="C2_DOCK"/>
    <property type="match status" value="1"/>
</dbReference>
<sequence>MSSQQPYMASSYHSLHDFVPRSPRSLATGTWQPLPYIHSGFAIYPFHPEASSLPAPTTVDGTSPKLAPLSSHQDLDALPWTGSKPELAEGGLCSQGKRNHYEIRLDIGDEFYAFEEYRCSIEEDGRGDLWYRGFVVQAVSITSLSPVILSETTSAQKASFPRPEPSVLIGIFPASVCHVRSGNENDTGELSVAYEKAIRAAQQRYRPVGEVSDYDHPALGTGGLSEMDAVKEEDEEDAELVSRSQNLDIERAVVEVGSSEGRPIDVLSRKGSKNSFSRPNRPKSLVLEQQKTVVEKDKDQPPLPRLTAGDSTSGGQQWPLVDEIACAIREWYSRLPSYLANREYRLFNTVTQHIDALFLGRRQLLSQMLSDDELVRVRRECVSRLVKCNVAQGLDVIVRSFEDGSMVVVDKKRAYSGTKWVGGISCYVYQVRLAYIDVIPLDNVFEEVFSSRKALSQPHALTSAKNDFSDLPAGSFYHLFLDVRAFVANPCAPGETAELYFSLYNKRHKRFISEEYCLILNHYGSPARDSEQRLGRLRTLFTDLKAEDLAPDTYLVCKIIRNGAMKTRSDNGMPPASLSASVARHRSSLYDISATELSDHNQREGESFMDLTDDSFSVTSGNGPESHRPPTIDTTNAAPVSMVGGGSAFGSKIRVKRPLGWAVMLLPPMSKPIGDWLDRDGGGVEQSVKIYVPREEKEFAKMFDDVIHNRVKHYMTFPKAQYIVLYLKSLRGPAPQLVREHPSLLLDIPLTSRLSFPDVVFPGHSRDDLYIKLCSATFRSAPSPSSASTRMKKNVSISHNGDVQVAMEIRKVDGTVVEDAIMAGGSGEPGTSQWNSMVFYHSDKPVYDELVKIPLPVQLSEYHLFLTFRSMSKNKQTAGDEAEKPFAFAYLPISATNMFVTDDDHELVLYHMEKDFQLTPSLYFGAAHSAKDWAGDDVLPKTTLKGMSPSRDRVMISTRLCSSVHTQDQTLRSLFAWQSATESGNIIALCETLNMFGFVDEQEISRFVPRLLDSLFGILVCRLSERREQLDDLVFKGMVKVLTMANDRRFPNFKNVLNIYTSNQFYFPAASFHLLRSMKSVMASPHTKGYRLFLKVWHLFFQFIIRSREQDRERSVGADATSAHIEAEFQSQIKHILKEINNLMESADQSLIGTQTLVVQHYASILPDLAHIFQPLEIAEMVIAFVDTLSFGTGSIVTYKLLLLLQVVKNILETSESRHLLVPAIVRWLKPHLGRFDEHSGGMEAAQAANDARRMKWLECNRLAVTGLAWMTEKLQQCYVSPKVQADDDVKRREEGNIQYCLTLLPGLYFSYAELSGPRTLDAFQRQRSSVTSTIWKDIPDIFPTSHPFALISQLPPPSLVERHHNANDSGIPASELFNCGLAECAVVILNLILATSVDGVIRWIRETLDIEGAESCRKLFMRSFDFAKSVISFEAFPSQWLTIRSMCFSGLLKLLECIATIMEEDIFVPLPPKSDGTSILPTKLEGFDDNLWRKYFEFLCDFCGSQELALEDQTPQRRRAEWIVSGDLREGGARLLLRLWNAVGWPLDIPGGHALRMGGYQTRFTGLGSKVLELCQSSHDALCETAVEILFSLIYAEYLLDKEGTSIETEVFVALDKLFTAEATLSSSDPTLKSYFVAELRNIFESFPEIHPSFTAKVSNFLSQTEYFIDLLLVLRDIPAGSLWQDERATAIYQLMNFVNAIGREGLYVRYVHELVKNSKSVKDWLGAGLGLKLHADIYGWKVGDEHWVDAGRWGDLELPAHSEFARKQAIYYHVLGYLAQAEAHEFSVNLCQELITQHQRLTYDINMITELLAHQAKLWATIGEARRPQQEYFRVAYFGEIFSLDKNKDYVVRAQVGQTYTDLCNMLQSKYPQAAIHSSKIPPPESIKRGVNPVIWVTPVTPEPDLTKPVFGENVSNNFQSYWKWNGIKEFSSVRQYLKDELERETTWAWTEKTLLTTKDELPGVLARSEIISIRYAQIPPIAMAIMEIKTAIKSLQKSSSGKNGQLPESKALGTAINNAMDSLVSESIKEYRKLFIEGPYLDSHPEDYEGVQQLKSTIIQYVRAIQDSLEVHKRVCRDVAFHEILKNQLYKSFPEEGGSPSSSASSDDEFPALSSFALDAFDHAKYRSSTKSQPSISMSFHPSTTDRPFSDYRASNVTSMMGSEGYNLPPLKIGRSASSGDQPLTVHNGSTYTHTSHESTSTTRNIPSTSVQADIITPTSPPLRTPSKAGSAGKKDHRKSLTGPWRTSELGHGRNDSVSSLSIRAKNMMGIASRLSSNVLAEGGVDKEPPPALVKERGLKRFGSSMRKNK</sequence>
<keyword evidence="3" id="KW-0597">Phosphoprotein</keyword>
<evidence type="ECO:0000256" key="2">
    <source>
        <dbReference type="ARBA" id="ARBA00022490"/>
    </source>
</evidence>
<feature type="domain" description="DOCKER" evidence="7">
    <location>
        <begin position="1700"/>
        <end position="2112"/>
    </location>
</feature>
<evidence type="ECO:0000313" key="9">
    <source>
        <dbReference type="Proteomes" id="UP000054399"/>
    </source>
</evidence>
<dbReference type="InterPro" id="IPR027357">
    <property type="entry name" value="DOCKER_dom"/>
</dbReference>
<evidence type="ECO:0000259" key="7">
    <source>
        <dbReference type="PROSITE" id="PS51651"/>
    </source>
</evidence>
<evidence type="ECO:0000256" key="3">
    <source>
        <dbReference type="ARBA" id="ARBA00022553"/>
    </source>
</evidence>
<comment type="similarity">
    <text evidence="4">Belongs to the DOCK family.</text>
</comment>
<keyword evidence="9" id="KW-1185">Reference proteome</keyword>
<dbReference type="Proteomes" id="UP000054399">
    <property type="component" value="Unassembled WGS sequence"/>
</dbReference>
<dbReference type="Gene3D" id="1.20.58.740">
    <property type="match status" value="1"/>
</dbReference>
<name>A0ABR3BRB1_9TREE</name>
<feature type="region of interest" description="Disordered" evidence="5">
    <location>
        <begin position="2217"/>
        <end position="2260"/>
    </location>
</feature>
<feature type="region of interest" description="Disordered" evidence="5">
    <location>
        <begin position="263"/>
        <end position="315"/>
    </location>
</feature>
<organism evidence="8 9">
    <name type="scientific">Cryptococcus tetragattii IND107</name>
    <dbReference type="NCBI Taxonomy" id="1296105"/>
    <lineage>
        <taxon>Eukaryota</taxon>
        <taxon>Fungi</taxon>
        <taxon>Dikarya</taxon>
        <taxon>Basidiomycota</taxon>
        <taxon>Agaricomycotina</taxon>
        <taxon>Tremellomycetes</taxon>
        <taxon>Tremellales</taxon>
        <taxon>Cryptococcaceae</taxon>
        <taxon>Cryptococcus</taxon>
        <taxon>Cryptococcus gattii species complex</taxon>
    </lineage>
</organism>
<dbReference type="Gene3D" id="1.25.40.410">
    <property type="match status" value="1"/>
</dbReference>
<dbReference type="InterPro" id="IPR042455">
    <property type="entry name" value="DOCK_N_sub1"/>
</dbReference>
<keyword evidence="2" id="KW-0963">Cytoplasm</keyword>
<feature type="domain" description="C2 DOCK-type" evidence="6">
    <location>
        <begin position="766"/>
        <end position="961"/>
    </location>
</feature>
<dbReference type="PROSITE" id="PS51651">
    <property type="entry name" value="DOCKER"/>
    <property type="match status" value="1"/>
</dbReference>
<feature type="region of interest" description="Disordered" evidence="5">
    <location>
        <begin position="612"/>
        <end position="638"/>
    </location>
</feature>
<protein>
    <recommendedName>
        <fullName evidence="10">Cytoplasmic protein</fullName>
    </recommendedName>
</protein>
<dbReference type="GeneID" id="91991702"/>
<dbReference type="Pfam" id="PF14429">
    <property type="entry name" value="DOCK-C2"/>
    <property type="match status" value="1"/>
</dbReference>
<accession>A0ABR3BRB1</accession>
<dbReference type="CDD" id="cd08679">
    <property type="entry name" value="C2_DOCK180_related"/>
    <property type="match status" value="1"/>
</dbReference>
<evidence type="ECO:0000259" key="6">
    <source>
        <dbReference type="PROSITE" id="PS51650"/>
    </source>
</evidence>
<evidence type="ECO:0000313" key="8">
    <source>
        <dbReference type="EMBL" id="KAL0245711.1"/>
    </source>
</evidence>
<comment type="subcellular location">
    <subcellularLocation>
        <location evidence="1">Cytoplasm</location>
    </subcellularLocation>
</comment>
<dbReference type="InterPro" id="IPR035892">
    <property type="entry name" value="C2_domain_sf"/>
</dbReference>
<dbReference type="Pfam" id="PF16172">
    <property type="entry name" value="DOCK_N"/>
    <property type="match status" value="1"/>
</dbReference>
<dbReference type="InterPro" id="IPR026791">
    <property type="entry name" value="DOCK"/>
</dbReference>
<dbReference type="Gene3D" id="2.60.40.150">
    <property type="entry name" value="C2 domain"/>
    <property type="match status" value="1"/>
</dbReference>
<dbReference type="CDD" id="cd11684">
    <property type="entry name" value="DHR2_DOCK"/>
    <property type="match status" value="1"/>
</dbReference>
<evidence type="ECO:0000256" key="5">
    <source>
        <dbReference type="SAM" id="MobiDB-lite"/>
    </source>
</evidence>
<dbReference type="EMBL" id="ATAM02000008">
    <property type="protein sequence ID" value="KAL0245711.1"/>
    <property type="molecule type" value="Genomic_DNA"/>
</dbReference>
<dbReference type="InterPro" id="IPR056372">
    <property type="entry name" value="TPR_DOCK"/>
</dbReference>
<dbReference type="InterPro" id="IPR032376">
    <property type="entry name" value="DOCK_N"/>
</dbReference>
<comment type="caution">
    <text evidence="8">The sequence shown here is derived from an EMBL/GenBank/DDBJ whole genome shotgun (WGS) entry which is preliminary data.</text>
</comment>
<dbReference type="Pfam" id="PF23554">
    <property type="entry name" value="TPR_DOCK"/>
    <property type="match status" value="1"/>
</dbReference>
<reference evidence="8" key="1">
    <citation type="submission" date="2015-01" db="EMBL/GenBank/DDBJ databases">
        <authorList>
            <consortium name="The Broad Institute Genomics Platform"/>
            <person name="Cuomo C."/>
            <person name="Litvintseva A."/>
            <person name="Chen Y."/>
            <person name="Heitman J."/>
            <person name="Sun S."/>
            <person name="Springer D."/>
            <person name="Dromer F."/>
            <person name="Young S."/>
            <person name="Zeng Q."/>
            <person name="Gargeya S."/>
            <person name="Abouelleil A."/>
            <person name="Alvarado L."/>
            <person name="Chapman S.B."/>
            <person name="Gainer-Dewar J."/>
            <person name="Goldberg J."/>
            <person name="Griggs A."/>
            <person name="Gujja S."/>
            <person name="Hansen M."/>
            <person name="Howarth C."/>
            <person name="Imamovic A."/>
            <person name="Larimer J."/>
            <person name="Murphy C."/>
            <person name="Naylor J."/>
            <person name="Pearson M."/>
            <person name="Priest M."/>
            <person name="Roberts A."/>
            <person name="Saif S."/>
            <person name="Shea T."/>
            <person name="Sykes S."/>
            <person name="Wortman J."/>
            <person name="Nusbaum C."/>
            <person name="Birren B."/>
        </authorList>
    </citation>
    <scope>NUCLEOTIDE SEQUENCE</scope>
    <source>
        <strain evidence="8">IND107</strain>
    </source>
</reference>
<dbReference type="InterPro" id="IPR027007">
    <property type="entry name" value="C2_DOCK-type_domain"/>
</dbReference>
<gene>
    <name evidence="8" type="ORF">I308_104846</name>
</gene>
<dbReference type="Gene3D" id="1.20.1270.350">
    <property type="entry name" value="Dedicator of cytokinesis N-terminal subdomain"/>
    <property type="match status" value="1"/>
</dbReference>
<dbReference type="PANTHER" id="PTHR45653">
    <property type="entry name" value="DEDICATOR OF CYTOKINESIS"/>
    <property type="match status" value="1"/>
</dbReference>
<dbReference type="PANTHER" id="PTHR45653:SF10">
    <property type="entry name" value="MYOBLAST CITY, ISOFORM B"/>
    <property type="match status" value="1"/>
</dbReference>
<dbReference type="InterPro" id="IPR043162">
    <property type="entry name" value="DOCK_C_lobe_C"/>
</dbReference>
<proteinExistence type="inferred from homology"/>
<feature type="compositionally biased region" description="Polar residues" evidence="5">
    <location>
        <begin position="614"/>
        <end position="623"/>
    </location>
</feature>